<protein>
    <submittedName>
        <fullName evidence="8">Arylsulfatase A</fullName>
    </submittedName>
</protein>
<evidence type="ECO:0000256" key="5">
    <source>
        <dbReference type="ARBA" id="ARBA00022801"/>
    </source>
</evidence>
<sequence>MECSMKRYLRYLGFFLCISILISSCKEKEDKVVEKKSRPNILFLFTDDQRRSTVENFGVEATTTPNMNKLVNSGTTFSNSYILGATTAAVCSPSRAMLMTGRHYFNIEPNVYAQFAFPKEERGKSNKLTFPEHFKANGYTTFATGKQHNGTIWLERGFHMIKSAFLGGMTTHFGTKVKDYTPENGWSEFYKNEDKFSSEVFADAAIGFLDDYSDEAPFLMYVSFTAPHDPRTPPEEYSTMYDSEDIQLPPNFMPEHPFPIADDRIRDELLLPFPRTEVAVKEELAKYYEMIAATDAQIGRILKSLEENGKADNTIIVFAGDNGLALGQHGLLGKQNLYEHSVGVPLVFAGPGIPANQTVDAFAYLHDVFPTLCGLTGLEIPESVQTEDLTPVIKGEKQQVRNSMLFAYNSWPGDLLNKNNLKYHAGGGERAIRKGKYKLILSAKNDDLTYLLYDLEKDPWELDNLIDVAFYKDVKANMVKELLKLMQEAGDPADISKKEFGLFDHPEDYNFKNKGKANEDEV</sequence>
<dbReference type="PROSITE" id="PS51257">
    <property type="entry name" value="PROKAR_LIPOPROTEIN"/>
    <property type="match status" value="1"/>
</dbReference>
<dbReference type="PANTHER" id="PTHR42693:SF42">
    <property type="entry name" value="ARYLSULFATASE G"/>
    <property type="match status" value="1"/>
</dbReference>
<dbReference type="InterPro" id="IPR000917">
    <property type="entry name" value="Sulfatase_N"/>
</dbReference>
<evidence type="ECO:0000259" key="7">
    <source>
        <dbReference type="Pfam" id="PF00884"/>
    </source>
</evidence>
<dbReference type="PANTHER" id="PTHR42693">
    <property type="entry name" value="ARYLSULFATASE FAMILY MEMBER"/>
    <property type="match status" value="1"/>
</dbReference>
<proteinExistence type="inferred from homology"/>
<accession>A0A1H4UVK0</accession>
<name>A0A1H4UVK0_9FLAO</name>
<dbReference type="EMBL" id="FNTB01000001">
    <property type="protein sequence ID" value="SEC72839.1"/>
    <property type="molecule type" value="Genomic_DNA"/>
</dbReference>
<dbReference type="InterPro" id="IPR024607">
    <property type="entry name" value="Sulfatase_CS"/>
</dbReference>
<dbReference type="AlphaFoldDB" id="A0A1H4UVK0"/>
<evidence type="ECO:0000256" key="4">
    <source>
        <dbReference type="ARBA" id="ARBA00022729"/>
    </source>
</evidence>
<comment type="similarity">
    <text evidence="2">Belongs to the sulfatase family.</text>
</comment>
<dbReference type="GO" id="GO:0004065">
    <property type="term" value="F:arylsulfatase activity"/>
    <property type="evidence" value="ECO:0007669"/>
    <property type="project" value="TreeGrafter"/>
</dbReference>
<dbReference type="OrthoDB" id="9762324at2"/>
<keyword evidence="4" id="KW-0732">Signal</keyword>
<dbReference type="Proteomes" id="UP000183038">
    <property type="component" value="Unassembled WGS sequence"/>
</dbReference>
<dbReference type="InterPro" id="IPR017850">
    <property type="entry name" value="Alkaline_phosphatase_core_sf"/>
</dbReference>
<dbReference type="SUPFAM" id="SSF53649">
    <property type="entry name" value="Alkaline phosphatase-like"/>
    <property type="match status" value="1"/>
</dbReference>
<dbReference type="GO" id="GO:0046872">
    <property type="term" value="F:metal ion binding"/>
    <property type="evidence" value="ECO:0007669"/>
    <property type="project" value="UniProtKB-KW"/>
</dbReference>
<keyword evidence="6" id="KW-0106">Calcium</keyword>
<dbReference type="Gene3D" id="3.40.720.10">
    <property type="entry name" value="Alkaline Phosphatase, subunit A"/>
    <property type="match status" value="1"/>
</dbReference>
<keyword evidence="3" id="KW-0479">Metal-binding</keyword>
<evidence type="ECO:0000313" key="8">
    <source>
        <dbReference type="EMBL" id="SEC72839.1"/>
    </source>
</evidence>
<dbReference type="PROSITE" id="PS00523">
    <property type="entry name" value="SULFATASE_1"/>
    <property type="match status" value="1"/>
</dbReference>
<dbReference type="Pfam" id="PF00884">
    <property type="entry name" value="Sulfatase"/>
    <property type="match status" value="1"/>
</dbReference>
<evidence type="ECO:0000256" key="1">
    <source>
        <dbReference type="ARBA" id="ARBA00001913"/>
    </source>
</evidence>
<feature type="domain" description="Sulfatase N-terminal" evidence="7">
    <location>
        <begin position="39"/>
        <end position="377"/>
    </location>
</feature>
<gene>
    <name evidence="8" type="ORF">SAMN05192540_3925</name>
</gene>
<comment type="cofactor">
    <cofactor evidence="1">
        <name>Ca(2+)</name>
        <dbReference type="ChEBI" id="CHEBI:29108"/>
    </cofactor>
</comment>
<evidence type="ECO:0000256" key="2">
    <source>
        <dbReference type="ARBA" id="ARBA00008779"/>
    </source>
</evidence>
<dbReference type="CDD" id="cd16155">
    <property type="entry name" value="sulfatase_like"/>
    <property type="match status" value="1"/>
</dbReference>
<organism evidence="8 9">
    <name type="scientific">Maribacter dokdonensis</name>
    <dbReference type="NCBI Taxonomy" id="320912"/>
    <lineage>
        <taxon>Bacteria</taxon>
        <taxon>Pseudomonadati</taxon>
        <taxon>Bacteroidota</taxon>
        <taxon>Flavobacteriia</taxon>
        <taxon>Flavobacteriales</taxon>
        <taxon>Flavobacteriaceae</taxon>
        <taxon>Maribacter</taxon>
    </lineage>
</organism>
<evidence type="ECO:0000313" key="9">
    <source>
        <dbReference type="Proteomes" id="UP000183038"/>
    </source>
</evidence>
<dbReference type="InterPro" id="IPR050738">
    <property type="entry name" value="Sulfatase"/>
</dbReference>
<reference evidence="8 9" key="1">
    <citation type="submission" date="2016-10" db="EMBL/GenBank/DDBJ databases">
        <authorList>
            <person name="de Groot N.N."/>
        </authorList>
    </citation>
    <scope>NUCLEOTIDE SEQUENCE [LARGE SCALE GENOMIC DNA]</scope>
    <source>
        <strain evidence="8 9">MAR_2009_71</strain>
    </source>
</reference>
<keyword evidence="5" id="KW-0378">Hydrolase</keyword>
<evidence type="ECO:0000256" key="3">
    <source>
        <dbReference type="ARBA" id="ARBA00022723"/>
    </source>
</evidence>
<evidence type="ECO:0000256" key="6">
    <source>
        <dbReference type="ARBA" id="ARBA00022837"/>
    </source>
</evidence>